<evidence type="ECO:0000313" key="6">
    <source>
        <dbReference type="EMBL" id="MDQ8209392.1"/>
    </source>
</evidence>
<keyword evidence="1" id="KW-0678">Repressor</keyword>
<dbReference type="Gene3D" id="1.10.260.40">
    <property type="entry name" value="lambda repressor-like DNA-binding domains"/>
    <property type="match status" value="1"/>
</dbReference>
<dbReference type="PANTHER" id="PTHR30146:SF148">
    <property type="entry name" value="HTH-TYPE TRANSCRIPTIONAL REPRESSOR PURR-RELATED"/>
    <property type="match status" value="1"/>
</dbReference>
<dbReference type="PANTHER" id="PTHR30146">
    <property type="entry name" value="LACI-RELATED TRANSCRIPTIONAL REPRESSOR"/>
    <property type="match status" value="1"/>
</dbReference>
<keyword evidence="2" id="KW-0805">Transcription regulation</keyword>
<comment type="caution">
    <text evidence="6">The sequence shown here is derived from an EMBL/GenBank/DDBJ whole genome shotgun (WGS) entry which is preliminary data.</text>
</comment>
<sequence length="356" mass="37836">MPGSIPSLRDVAVHAGVSAMTASRVVRGLKGVKPATAERVHQAIEALGYRPDPLLTALAGRRKRKGHQVTSVSVALVTPGSDERVWRDQQGFHATVCAALKTAASFGYGVEFALGGDTLKSWERVLRMLFVRGVVGLFVPPVQIRVPEGIDWSPFSGVNLGYGVRRTGFDTVRHDNYQMVSLALDRLVHRGYQKIGVVLSSSEARTDYRVGGAALALGAWGGAVGKVLPPLMLDQPASLLSDVSRRKFLSWLRACAPDVILSLHADILLGWLTDAGIGVPEDVGVAGLNLNADQETPGIAGVAISPGRVGSAAAEMLHSMVLHGRTGRPVAKQILCLDGFWQDGCSIRAVGPELAY</sequence>
<dbReference type="InterPro" id="IPR046335">
    <property type="entry name" value="LacI/GalR-like_sensor"/>
</dbReference>
<dbReference type="RefSeq" id="WP_308952310.1">
    <property type="nucleotide sequence ID" value="NZ_JARXHW010000066.1"/>
</dbReference>
<reference evidence="6 7" key="1">
    <citation type="submission" date="2023-04" db="EMBL/GenBank/DDBJ databases">
        <title>A novel bacteria isolated from coastal sediment.</title>
        <authorList>
            <person name="Liu X.-J."/>
            <person name="Du Z.-J."/>
        </authorList>
    </citation>
    <scope>NUCLEOTIDE SEQUENCE [LARGE SCALE GENOMIC DNA]</scope>
    <source>
        <strain evidence="6 7">SDUM461003</strain>
    </source>
</reference>
<gene>
    <name evidence="6" type="ORF">QEH52_17825</name>
</gene>
<dbReference type="PROSITE" id="PS00356">
    <property type="entry name" value="HTH_LACI_1"/>
    <property type="match status" value="1"/>
</dbReference>
<accession>A0ABU1B1R5</accession>
<keyword evidence="3 6" id="KW-0238">DNA-binding</keyword>
<evidence type="ECO:0000256" key="3">
    <source>
        <dbReference type="ARBA" id="ARBA00023125"/>
    </source>
</evidence>
<evidence type="ECO:0000256" key="4">
    <source>
        <dbReference type="ARBA" id="ARBA00023163"/>
    </source>
</evidence>
<dbReference type="SUPFAM" id="SSF47413">
    <property type="entry name" value="lambda repressor-like DNA-binding domains"/>
    <property type="match status" value="1"/>
</dbReference>
<evidence type="ECO:0000256" key="2">
    <source>
        <dbReference type="ARBA" id="ARBA00023015"/>
    </source>
</evidence>
<dbReference type="Proteomes" id="UP001225316">
    <property type="component" value="Unassembled WGS sequence"/>
</dbReference>
<protein>
    <submittedName>
        <fullName evidence="6">LacI family DNA-binding transcriptional regulator</fullName>
    </submittedName>
</protein>
<dbReference type="InterPro" id="IPR028082">
    <property type="entry name" value="Peripla_BP_I"/>
</dbReference>
<dbReference type="InterPro" id="IPR000843">
    <property type="entry name" value="HTH_LacI"/>
</dbReference>
<dbReference type="GO" id="GO:0003677">
    <property type="term" value="F:DNA binding"/>
    <property type="evidence" value="ECO:0007669"/>
    <property type="project" value="UniProtKB-KW"/>
</dbReference>
<organism evidence="6 7">
    <name type="scientific">Thalassobacterium maritimum</name>
    <dbReference type="NCBI Taxonomy" id="3041265"/>
    <lineage>
        <taxon>Bacteria</taxon>
        <taxon>Pseudomonadati</taxon>
        <taxon>Verrucomicrobiota</taxon>
        <taxon>Opitutia</taxon>
        <taxon>Puniceicoccales</taxon>
        <taxon>Coraliomargaritaceae</taxon>
        <taxon>Thalassobacterium</taxon>
    </lineage>
</organism>
<dbReference type="CDD" id="cd01392">
    <property type="entry name" value="HTH_LacI"/>
    <property type="match status" value="1"/>
</dbReference>
<evidence type="ECO:0000313" key="7">
    <source>
        <dbReference type="Proteomes" id="UP001225316"/>
    </source>
</evidence>
<dbReference type="EMBL" id="JARXHW010000066">
    <property type="protein sequence ID" value="MDQ8209392.1"/>
    <property type="molecule type" value="Genomic_DNA"/>
</dbReference>
<dbReference type="Gene3D" id="3.40.50.2300">
    <property type="match status" value="2"/>
</dbReference>
<name>A0ABU1B1R5_9BACT</name>
<dbReference type="Pfam" id="PF00356">
    <property type="entry name" value="LacI"/>
    <property type="match status" value="1"/>
</dbReference>
<keyword evidence="4" id="KW-0804">Transcription</keyword>
<dbReference type="SMART" id="SM00354">
    <property type="entry name" value="HTH_LACI"/>
    <property type="match status" value="1"/>
</dbReference>
<keyword evidence="7" id="KW-1185">Reference proteome</keyword>
<proteinExistence type="predicted"/>
<dbReference type="PROSITE" id="PS50932">
    <property type="entry name" value="HTH_LACI_2"/>
    <property type="match status" value="1"/>
</dbReference>
<feature type="domain" description="HTH lacI-type" evidence="5">
    <location>
        <begin position="6"/>
        <end position="60"/>
    </location>
</feature>
<evidence type="ECO:0000256" key="1">
    <source>
        <dbReference type="ARBA" id="ARBA00022491"/>
    </source>
</evidence>
<dbReference type="Pfam" id="PF13377">
    <property type="entry name" value="Peripla_BP_3"/>
    <property type="match status" value="1"/>
</dbReference>
<dbReference type="InterPro" id="IPR010982">
    <property type="entry name" value="Lambda_DNA-bd_dom_sf"/>
</dbReference>
<dbReference type="SUPFAM" id="SSF53822">
    <property type="entry name" value="Periplasmic binding protein-like I"/>
    <property type="match status" value="1"/>
</dbReference>
<evidence type="ECO:0000259" key="5">
    <source>
        <dbReference type="PROSITE" id="PS50932"/>
    </source>
</evidence>